<dbReference type="InterPro" id="IPR005829">
    <property type="entry name" value="Sugar_transporter_CS"/>
</dbReference>
<comment type="subcellular location">
    <subcellularLocation>
        <location evidence="1">Membrane</location>
        <topology evidence="1">Multi-pass membrane protein</topology>
    </subcellularLocation>
</comment>
<dbReference type="PANTHER" id="PTHR48020">
    <property type="entry name" value="PROTON MYO-INOSITOL COTRANSPORTER"/>
    <property type="match status" value="1"/>
</dbReference>
<feature type="transmembrane region" description="Helical" evidence="8">
    <location>
        <begin position="243"/>
        <end position="267"/>
    </location>
</feature>
<name>A0A5N3PAP2_9HYPH</name>
<keyword evidence="4 8" id="KW-0812">Transmembrane</keyword>
<dbReference type="AlphaFoldDB" id="A0A5N3PAP2"/>
<evidence type="ECO:0000313" key="10">
    <source>
        <dbReference type="EMBL" id="KAB0266797.1"/>
    </source>
</evidence>
<feature type="transmembrane region" description="Helical" evidence="8">
    <location>
        <begin position="141"/>
        <end position="163"/>
    </location>
</feature>
<evidence type="ECO:0000256" key="5">
    <source>
        <dbReference type="ARBA" id="ARBA00022989"/>
    </source>
</evidence>
<dbReference type="InterPro" id="IPR050814">
    <property type="entry name" value="Myo-inositol_Transporter"/>
</dbReference>
<evidence type="ECO:0000256" key="6">
    <source>
        <dbReference type="ARBA" id="ARBA00023136"/>
    </source>
</evidence>
<dbReference type="Proteomes" id="UP000325684">
    <property type="component" value="Unassembled WGS sequence"/>
</dbReference>
<keyword evidence="11" id="KW-1185">Reference proteome</keyword>
<dbReference type="RefSeq" id="WP_150944654.1">
    <property type="nucleotide sequence ID" value="NZ_VCMV01000015.1"/>
</dbReference>
<dbReference type="OrthoDB" id="9784658at2"/>
<feature type="transmembrane region" description="Helical" evidence="8">
    <location>
        <begin position="374"/>
        <end position="394"/>
    </location>
</feature>
<feature type="transmembrane region" description="Helical" evidence="8">
    <location>
        <begin position="312"/>
        <end position="333"/>
    </location>
</feature>
<dbReference type="Gene3D" id="1.20.1250.20">
    <property type="entry name" value="MFS general substrate transporter like domains"/>
    <property type="match status" value="1"/>
</dbReference>
<feature type="domain" description="Major facilitator superfamily (MFS) profile" evidence="9">
    <location>
        <begin position="17"/>
        <end position="428"/>
    </location>
</feature>
<dbReference type="Pfam" id="PF00083">
    <property type="entry name" value="Sugar_tr"/>
    <property type="match status" value="1"/>
</dbReference>
<dbReference type="GO" id="GO:0016020">
    <property type="term" value="C:membrane"/>
    <property type="evidence" value="ECO:0007669"/>
    <property type="project" value="UniProtKB-SubCell"/>
</dbReference>
<dbReference type="EMBL" id="VCMV01000015">
    <property type="protein sequence ID" value="KAB0266797.1"/>
    <property type="molecule type" value="Genomic_DNA"/>
</dbReference>
<dbReference type="InterPro" id="IPR036259">
    <property type="entry name" value="MFS_trans_sf"/>
</dbReference>
<feature type="transmembrane region" description="Helical" evidence="8">
    <location>
        <begin position="108"/>
        <end position="129"/>
    </location>
</feature>
<feature type="transmembrane region" description="Helical" evidence="8">
    <location>
        <begin position="169"/>
        <end position="190"/>
    </location>
</feature>
<evidence type="ECO:0000313" key="11">
    <source>
        <dbReference type="Proteomes" id="UP000325684"/>
    </source>
</evidence>
<evidence type="ECO:0000256" key="1">
    <source>
        <dbReference type="ARBA" id="ARBA00004141"/>
    </source>
</evidence>
<feature type="transmembrane region" description="Helical" evidence="8">
    <location>
        <begin position="339"/>
        <end position="362"/>
    </location>
</feature>
<keyword evidence="6 8" id="KW-0472">Membrane</keyword>
<reference evidence="10 11" key="1">
    <citation type="journal article" date="2019" name="Microorganisms">
        <title>Genome Insights into the Novel Species Microvirga brassicacearum, a Rapeseed Endophyte with Biotechnological Potential.</title>
        <authorList>
            <person name="Jimenez-Gomez A."/>
            <person name="Saati-Santamaria Z."/>
            <person name="Igual J.M."/>
            <person name="Rivas R."/>
            <person name="Mateos P.F."/>
            <person name="Garcia-Fraile P."/>
        </authorList>
    </citation>
    <scope>NUCLEOTIDE SEQUENCE [LARGE SCALE GENOMIC DNA]</scope>
    <source>
        <strain evidence="10 11">CDVBN77</strain>
    </source>
</reference>
<organism evidence="10 11">
    <name type="scientific">Microvirga brassicacearum</name>
    <dbReference type="NCBI Taxonomy" id="2580413"/>
    <lineage>
        <taxon>Bacteria</taxon>
        <taxon>Pseudomonadati</taxon>
        <taxon>Pseudomonadota</taxon>
        <taxon>Alphaproteobacteria</taxon>
        <taxon>Hyphomicrobiales</taxon>
        <taxon>Methylobacteriaceae</taxon>
        <taxon>Microvirga</taxon>
    </lineage>
</organism>
<protein>
    <submittedName>
        <fullName evidence="10">Sugar porter family MFS transporter</fullName>
    </submittedName>
</protein>
<feature type="transmembrane region" description="Helical" evidence="8">
    <location>
        <begin position="279"/>
        <end position="303"/>
    </location>
</feature>
<proteinExistence type="inferred from homology"/>
<accession>A0A5N3PAP2</accession>
<dbReference type="GO" id="GO:0022857">
    <property type="term" value="F:transmembrane transporter activity"/>
    <property type="evidence" value="ECO:0007669"/>
    <property type="project" value="InterPro"/>
</dbReference>
<dbReference type="InterPro" id="IPR003663">
    <property type="entry name" value="Sugar/inositol_transpt"/>
</dbReference>
<evidence type="ECO:0000256" key="4">
    <source>
        <dbReference type="ARBA" id="ARBA00022692"/>
    </source>
</evidence>
<dbReference type="InterPro" id="IPR020846">
    <property type="entry name" value="MFS_dom"/>
</dbReference>
<dbReference type="PRINTS" id="PR00171">
    <property type="entry name" value="SUGRTRNSPORT"/>
</dbReference>
<evidence type="ECO:0000256" key="2">
    <source>
        <dbReference type="ARBA" id="ARBA00010992"/>
    </source>
</evidence>
<dbReference type="PROSITE" id="PS50850">
    <property type="entry name" value="MFS"/>
    <property type="match status" value="1"/>
</dbReference>
<evidence type="ECO:0000256" key="7">
    <source>
        <dbReference type="RuleBase" id="RU003346"/>
    </source>
</evidence>
<feature type="transmembrane region" description="Helical" evidence="8">
    <location>
        <begin position="400"/>
        <end position="424"/>
    </location>
</feature>
<evidence type="ECO:0000256" key="3">
    <source>
        <dbReference type="ARBA" id="ARBA00022448"/>
    </source>
</evidence>
<comment type="similarity">
    <text evidence="2 7">Belongs to the major facilitator superfamily. Sugar transporter (TC 2.A.1.1) family.</text>
</comment>
<dbReference type="SUPFAM" id="SSF103473">
    <property type="entry name" value="MFS general substrate transporter"/>
    <property type="match status" value="1"/>
</dbReference>
<dbReference type="PANTHER" id="PTHR48020:SF12">
    <property type="entry name" value="PROTON MYO-INOSITOL COTRANSPORTER"/>
    <property type="match status" value="1"/>
</dbReference>
<sequence length="469" mass="48867">MIGKNWKIDNIGPTVRISILVSCFGLSFGFGTASIAGLLDVIRDQFGLSIHDEQALVASLVVACFVGAAVAGPVSAVYGRRRAIFLAIVLGVTGYAIMLGGPGLVELFVARVLVGLSIGLSSMVVPMYAAETTIARHRGAVVALFQLAVTSGILGAYGVSLAFVATVPWHILLGIGIIPVGCGLLGLLLLPESPRWLAVKGDRVTLDRAAHALGLHAELPVSQPAPVSSQSTFSLLRRGSTMAVLVLCSLLFVLQNLSGIDGILYYAPRIFRGLGFSAGTAAMAATFGLGLINFLATLVALVLVDRTGRRPLLIWGSAAMVLGLAAVVVAAIFDWSWLGLVGLALYIAAFAVSLGPLPYVLMSELFPAAIREQGVATASATSWLFNALVAFTFLSMVDTVGLPASIGAFLAICLLSLIICALFVPETRAVRLEVIEANVLSGQRVRRLGLPLPVAAQQNAISVAPQAMA</sequence>
<dbReference type="NCBIfam" id="TIGR00879">
    <property type="entry name" value="SP"/>
    <property type="match status" value="1"/>
</dbReference>
<evidence type="ECO:0000259" key="9">
    <source>
        <dbReference type="PROSITE" id="PS50850"/>
    </source>
</evidence>
<keyword evidence="5 8" id="KW-1133">Transmembrane helix</keyword>
<feature type="transmembrane region" description="Helical" evidence="8">
    <location>
        <begin position="54"/>
        <end position="76"/>
    </location>
</feature>
<feature type="transmembrane region" description="Helical" evidence="8">
    <location>
        <begin position="20"/>
        <end position="42"/>
    </location>
</feature>
<evidence type="ECO:0000256" key="8">
    <source>
        <dbReference type="SAM" id="Phobius"/>
    </source>
</evidence>
<comment type="caution">
    <text evidence="10">The sequence shown here is derived from an EMBL/GenBank/DDBJ whole genome shotgun (WGS) entry which is preliminary data.</text>
</comment>
<gene>
    <name evidence="10" type="ORF">FEZ63_11900</name>
</gene>
<keyword evidence="3 7" id="KW-0813">Transport</keyword>
<feature type="transmembrane region" description="Helical" evidence="8">
    <location>
        <begin position="83"/>
        <end position="102"/>
    </location>
</feature>
<dbReference type="PROSITE" id="PS00217">
    <property type="entry name" value="SUGAR_TRANSPORT_2"/>
    <property type="match status" value="1"/>
</dbReference>
<dbReference type="InterPro" id="IPR005828">
    <property type="entry name" value="MFS_sugar_transport-like"/>
</dbReference>